<dbReference type="PROSITE" id="PS50885">
    <property type="entry name" value="HAMP"/>
    <property type="match status" value="1"/>
</dbReference>
<dbReference type="CDD" id="cd01949">
    <property type="entry name" value="GGDEF"/>
    <property type="match status" value="1"/>
</dbReference>
<dbReference type="GO" id="GO:0052621">
    <property type="term" value="F:diguanylate cyclase activity"/>
    <property type="evidence" value="ECO:0007669"/>
    <property type="project" value="TreeGrafter"/>
</dbReference>
<dbReference type="InterPro" id="IPR029787">
    <property type="entry name" value="Nucleotide_cyclase"/>
</dbReference>
<dbReference type="AlphaFoldDB" id="A0A916ZBE4"/>
<dbReference type="RefSeq" id="WP_188995727.1">
    <property type="nucleotide sequence ID" value="NZ_BMHP01000003.1"/>
</dbReference>
<dbReference type="PANTHER" id="PTHR45138:SF9">
    <property type="entry name" value="DIGUANYLATE CYCLASE DGCM-RELATED"/>
    <property type="match status" value="1"/>
</dbReference>
<organism evidence="7 8">
    <name type="scientific">Paenibacillus nasutitermitis</name>
    <dbReference type="NCBI Taxonomy" id="1652958"/>
    <lineage>
        <taxon>Bacteria</taxon>
        <taxon>Bacillati</taxon>
        <taxon>Bacillota</taxon>
        <taxon>Bacilli</taxon>
        <taxon>Bacillales</taxon>
        <taxon>Paenibacillaceae</taxon>
        <taxon>Paenibacillus</taxon>
    </lineage>
</organism>
<dbReference type="FunFam" id="3.30.70.270:FF:000001">
    <property type="entry name" value="Diguanylate cyclase domain protein"/>
    <property type="match status" value="1"/>
</dbReference>
<dbReference type="GO" id="GO:0043709">
    <property type="term" value="P:cell adhesion involved in single-species biofilm formation"/>
    <property type="evidence" value="ECO:0007669"/>
    <property type="project" value="TreeGrafter"/>
</dbReference>
<dbReference type="SUPFAM" id="SSF55073">
    <property type="entry name" value="Nucleotide cyclase"/>
    <property type="match status" value="1"/>
</dbReference>
<keyword evidence="4" id="KW-1133">Transmembrane helix</keyword>
<evidence type="ECO:0000256" key="3">
    <source>
        <dbReference type="ARBA" id="ARBA00023136"/>
    </source>
</evidence>
<evidence type="ECO:0000313" key="8">
    <source>
        <dbReference type="Proteomes" id="UP000612456"/>
    </source>
</evidence>
<dbReference type="InterPro" id="IPR000160">
    <property type="entry name" value="GGDEF_dom"/>
</dbReference>
<evidence type="ECO:0000313" key="7">
    <source>
        <dbReference type="EMBL" id="GGD84330.1"/>
    </source>
</evidence>
<evidence type="ECO:0000256" key="2">
    <source>
        <dbReference type="ARBA" id="ARBA00022475"/>
    </source>
</evidence>
<dbReference type="NCBIfam" id="TIGR00254">
    <property type="entry name" value="GGDEF"/>
    <property type="match status" value="1"/>
</dbReference>
<accession>A0A916ZBE4</accession>
<keyword evidence="4" id="KW-0812">Transmembrane</keyword>
<feature type="transmembrane region" description="Helical" evidence="4">
    <location>
        <begin position="181"/>
        <end position="206"/>
    </location>
</feature>
<dbReference type="InterPro" id="IPR003660">
    <property type="entry name" value="HAMP_dom"/>
</dbReference>
<dbReference type="Gene3D" id="3.30.70.270">
    <property type="match status" value="1"/>
</dbReference>
<dbReference type="PROSITE" id="PS50887">
    <property type="entry name" value="GGDEF"/>
    <property type="match status" value="1"/>
</dbReference>
<dbReference type="SMART" id="SM00267">
    <property type="entry name" value="GGDEF"/>
    <property type="match status" value="1"/>
</dbReference>
<dbReference type="Pfam" id="PF00672">
    <property type="entry name" value="HAMP"/>
    <property type="match status" value="1"/>
</dbReference>
<dbReference type="GO" id="GO:1902201">
    <property type="term" value="P:negative regulation of bacterial-type flagellum-dependent cell motility"/>
    <property type="evidence" value="ECO:0007669"/>
    <property type="project" value="TreeGrafter"/>
</dbReference>
<comment type="caution">
    <text evidence="7">The sequence shown here is derived from an EMBL/GenBank/DDBJ whole genome shotgun (WGS) entry which is preliminary data.</text>
</comment>
<feature type="domain" description="HAMP" evidence="5">
    <location>
        <begin position="212"/>
        <end position="265"/>
    </location>
</feature>
<keyword evidence="8" id="KW-1185">Reference proteome</keyword>
<evidence type="ECO:0000256" key="1">
    <source>
        <dbReference type="ARBA" id="ARBA00004236"/>
    </source>
</evidence>
<dbReference type="InterPro" id="IPR007891">
    <property type="entry name" value="CHASE3"/>
</dbReference>
<dbReference type="Proteomes" id="UP000612456">
    <property type="component" value="Unassembled WGS sequence"/>
</dbReference>
<proteinExistence type="predicted"/>
<evidence type="ECO:0008006" key="9">
    <source>
        <dbReference type="Google" id="ProtNLM"/>
    </source>
</evidence>
<protein>
    <recommendedName>
        <fullName evidence="9">Diguanylate cyclase (GGDEF) domain-containing protein</fullName>
    </recommendedName>
</protein>
<dbReference type="InterPro" id="IPR050469">
    <property type="entry name" value="Diguanylate_Cyclase"/>
</dbReference>
<dbReference type="EMBL" id="BMHP01000003">
    <property type="protein sequence ID" value="GGD84330.1"/>
    <property type="molecule type" value="Genomic_DNA"/>
</dbReference>
<gene>
    <name evidence="7" type="ORF">GCM10010911_48280</name>
</gene>
<feature type="domain" description="GGDEF" evidence="6">
    <location>
        <begin position="301"/>
        <end position="428"/>
    </location>
</feature>
<dbReference type="Pfam" id="PF00990">
    <property type="entry name" value="GGDEF"/>
    <property type="match status" value="1"/>
</dbReference>
<dbReference type="GO" id="GO:0005886">
    <property type="term" value="C:plasma membrane"/>
    <property type="evidence" value="ECO:0007669"/>
    <property type="project" value="UniProtKB-SubCell"/>
</dbReference>
<keyword evidence="3 4" id="KW-0472">Membrane</keyword>
<feature type="transmembrane region" description="Helical" evidence="4">
    <location>
        <begin position="20"/>
        <end position="42"/>
    </location>
</feature>
<dbReference type="InterPro" id="IPR043128">
    <property type="entry name" value="Rev_trsase/Diguanyl_cyclase"/>
</dbReference>
<dbReference type="PANTHER" id="PTHR45138">
    <property type="entry name" value="REGULATORY COMPONENTS OF SENSORY TRANSDUCTION SYSTEM"/>
    <property type="match status" value="1"/>
</dbReference>
<dbReference type="SUPFAM" id="SSF158472">
    <property type="entry name" value="HAMP domain-like"/>
    <property type="match status" value="1"/>
</dbReference>
<comment type="subcellular location">
    <subcellularLocation>
        <location evidence="1">Cell membrane</location>
    </subcellularLocation>
</comment>
<dbReference type="SMART" id="SM00304">
    <property type="entry name" value="HAMP"/>
    <property type="match status" value="1"/>
</dbReference>
<reference evidence="7" key="1">
    <citation type="journal article" date="2014" name="Int. J. Syst. Evol. Microbiol.">
        <title>Complete genome sequence of Corynebacterium casei LMG S-19264T (=DSM 44701T), isolated from a smear-ripened cheese.</title>
        <authorList>
            <consortium name="US DOE Joint Genome Institute (JGI-PGF)"/>
            <person name="Walter F."/>
            <person name="Albersmeier A."/>
            <person name="Kalinowski J."/>
            <person name="Ruckert C."/>
        </authorList>
    </citation>
    <scope>NUCLEOTIDE SEQUENCE</scope>
    <source>
        <strain evidence="7">CGMCC 1.15178</strain>
    </source>
</reference>
<dbReference type="GO" id="GO:0007165">
    <property type="term" value="P:signal transduction"/>
    <property type="evidence" value="ECO:0007669"/>
    <property type="project" value="InterPro"/>
</dbReference>
<evidence type="ECO:0000256" key="4">
    <source>
        <dbReference type="SAM" id="Phobius"/>
    </source>
</evidence>
<reference evidence="7" key="2">
    <citation type="submission" date="2020-09" db="EMBL/GenBank/DDBJ databases">
        <authorList>
            <person name="Sun Q."/>
            <person name="Zhou Y."/>
        </authorList>
    </citation>
    <scope>NUCLEOTIDE SEQUENCE</scope>
    <source>
        <strain evidence="7">CGMCC 1.15178</strain>
    </source>
</reference>
<evidence type="ECO:0000259" key="6">
    <source>
        <dbReference type="PROSITE" id="PS50887"/>
    </source>
</evidence>
<evidence type="ECO:0000259" key="5">
    <source>
        <dbReference type="PROSITE" id="PS50885"/>
    </source>
</evidence>
<keyword evidence="2" id="KW-1003">Cell membrane</keyword>
<dbReference type="Pfam" id="PF05227">
    <property type="entry name" value="CHASE3"/>
    <property type="match status" value="1"/>
</dbReference>
<sequence length="428" mass="48118">MILQLLIPAGRFGRQIYNTVLISAGVFILFVCASFIMVNHAFEKSQSAAVRFDTLEGQLNLLHQSLVDQETGQRGYDLTGKELFLEPYESGTRLYMETAEKIRANPDLHERMRQAADLAIEKGLVWHDHYGSVQVVSKKRGATVTEVDLLDGKSSFDAFRFAVKDALRVLRLEKEESTRSLYYDVIQIFAVVSSIMLASIAAYVIYLSGNIRKVSSTMHSLSEAVQSYAEKKFDVPVPNHSNNDELRQLINGIDAMRMELNEKFIHIETMADTDGLTGIPNRRYLDEKLQQALAKAQEEGQQMAFILCDVDKFKMFNDTYGHLEGDRVLKHVARLLASHMGPVGLVARYGGEEFSVLLPSEGLQSAVQYAEHLKNALHHFPLPPYQVTMSFGVSEYRDGDTASSLIERADKAMYQAKSSGRDCVRTEE</sequence>
<dbReference type="Gene3D" id="6.10.340.10">
    <property type="match status" value="1"/>
</dbReference>
<name>A0A916ZBE4_9BACL</name>